<dbReference type="SUPFAM" id="SSF53613">
    <property type="entry name" value="Ribokinase-like"/>
    <property type="match status" value="1"/>
</dbReference>
<comment type="caution">
    <text evidence="8">The sequence shown here is derived from an EMBL/GenBank/DDBJ whole genome shotgun (WGS) entry which is preliminary data.</text>
</comment>
<dbReference type="eggNOG" id="COG0351">
    <property type="taxonomic scope" value="Bacteria"/>
</dbReference>
<evidence type="ECO:0000256" key="4">
    <source>
        <dbReference type="ARBA" id="ARBA00022741"/>
    </source>
</evidence>
<dbReference type="EC" id="2.7.1.49" evidence="2"/>
<evidence type="ECO:0000256" key="2">
    <source>
        <dbReference type="ARBA" id="ARBA00012135"/>
    </source>
</evidence>
<gene>
    <name evidence="8" type="ORF">CAP_4486</name>
</gene>
<dbReference type="STRING" id="1192034.CAP_4486"/>
<dbReference type="UniPathway" id="UPA00060">
    <property type="reaction ID" value="UER00138"/>
</dbReference>
<feature type="domain" description="Pyridoxamine kinase/Phosphomethylpyrimidine kinase" evidence="7">
    <location>
        <begin position="31"/>
        <end position="276"/>
    </location>
</feature>
<dbReference type="GO" id="GO:0008972">
    <property type="term" value="F:phosphomethylpyrimidine kinase activity"/>
    <property type="evidence" value="ECO:0007669"/>
    <property type="project" value="InterPro"/>
</dbReference>
<evidence type="ECO:0000259" key="7">
    <source>
        <dbReference type="Pfam" id="PF08543"/>
    </source>
</evidence>
<proteinExistence type="predicted"/>
<dbReference type="InterPro" id="IPR029056">
    <property type="entry name" value="Ribokinase-like"/>
</dbReference>
<reference evidence="8 9" key="1">
    <citation type="submission" date="2013-05" db="EMBL/GenBank/DDBJ databases">
        <title>Genome assembly of Chondromyces apiculatus DSM 436.</title>
        <authorList>
            <person name="Sharma G."/>
            <person name="Khatri I."/>
            <person name="Kaur C."/>
            <person name="Mayilraj S."/>
            <person name="Subramanian S."/>
        </authorList>
    </citation>
    <scope>NUCLEOTIDE SEQUENCE [LARGE SCALE GENOMIC DNA]</scope>
    <source>
        <strain evidence="8 9">DSM 436</strain>
    </source>
</reference>
<accession>A0A017T5H6</accession>
<dbReference type="Pfam" id="PF08543">
    <property type="entry name" value="Phos_pyr_kin"/>
    <property type="match status" value="1"/>
</dbReference>
<dbReference type="PANTHER" id="PTHR20858:SF17">
    <property type="entry name" value="HYDROXYMETHYLPYRIMIDINE_PHOSPHOMETHYLPYRIMIDINE KINASE THI20-RELATED"/>
    <property type="match status" value="1"/>
</dbReference>
<keyword evidence="5 8" id="KW-0418">Kinase</keyword>
<keyword evidence="4" id="KW-0547">Nucleotide-binding</keyword>
<dbReference type="NCBIfam" id="TIGR00097">
    <property type="entry name" value="HMP-P_kinase"/>
    <property type="match status" value="1"/>
</dbReference>
<dbReference type="AlphaFoldDB" id="A0A017T5H6"/>
<dbReference type="EMBL" id="ASRX01000033">
    <property type="protein sequence ID" value="EYF04518.1"/>
    <property type="molecule type" value="Genomic_DNA"/>
</dbReference>
<dbReference type="PANTHER" id="PTHR20858">
    <property type="entry name" value="PHOSPHOMETHYLPYRIMIDINE KINASE"/>
    <property type="match status" value="1"/>
</dbReference>
<evidence type="ECO:0000256" key="3">
    <source>
        <dbReference type="ARBA" id="ARBA00022679"/>
    </source>
</evidence>
<evidence type="ECO:0000256" key="1">
    <source>
        <dbReference type="ARBA" id="ARBA00004948"/>
    </source>
</evidence>
<dbReference type="GO" id="GO:0005829">
    <property type="term" value="C:cytosol"/>
    <property type="evidence" value="ECO:0007669"/>
    <property type="project" value="TreeGrafter"/>
</dbReference>
<sequence>MRSGRSCAEETGGAGCAASMKGRVLIVAGSDPGGGAGIQADLKAVTALDAYGATVITALTAQNTRGVFGVHAPPVAFVAQQMELVLEDIGADAIKTGMLHAADVIEVVSRTLDRMAPGVPLVVDPVMVAKGGARLLQPEAEGAMRTLLLPRATILTPNLPEAEALLGERIEGVDGMRRAARALQAMGPAAVLLKGGHAEGPVVTDVLRTAESETIFEDPRIETRATHGTGCTLASAIAAGLAQGLAVGAAVARGRRYLREAILTAPGLGHGHGPLNHAHTVRRFD</sequence>
<dbReference type="GO" id="GO:0009228">
    <property type="term" value="P:thiamine biosynthetic process"/>
    <property type="evidence" value="ECO:0007669"/>
    <property type="project" value="InterPro"/>
</dbReference>
<evidence type="ECO:0000256" key="5">
    <source>
        <dbReference type="ARBA" id="ARBA00022777"/>
    </source>
</evidence>
<evidence type="ECO:0000256" key="6">
    <source>
        <dbReference type="ARBA" id="ARBA00022840"/>
    </source>
</evidence>
<organism evidence="8 9">
    <name type="scientific">Chondromyces apiculatus DSM 436</name>
    <dbReference type="NCBI Taxonomy" id="1192034"/>
    <lineage>
        <taxon>Bacteria</taxon>
        <taxon>Pseudomonadati</taxon>
        <taxon>Myxococcota</taxon>
        <taxon>Polyangia</taxon>
        <taxon>Polyangiales</taxon>
        <taxon>Polyangiaceae</taxon>
        <taxon>Chondromyces</taxon>
    </lineage>
</organism>
<keyword evidence="9" id="KW-1185">Reference proteome</keyword>
<dbReference type="CDD" id="cd01169">
    <property type="entry name" value="HMPP_kinase"/>
    <property type="match status" value="1"/>
</dbReference>
<protein>
    <recommendedName>
        <fullName evidence="2">hydroxymethylpyrimidine kinase</fullName>
        <ecNumber evidence="2">2.7.1.49</ecNumber>
    </recommendedName>
</protein>
<dbReference type="InterPro" id="IPR004399">
    <property type="entry name" value="HMP/HMP-P_kinase_dom"/>
</dbReference>
<comment type="pathway">
    <text evidence="1">Cofactor biosynthesis; thiamine diphosphate biosynthesis.</text>
</comment>
<dbReference type="FunFam" id="3.40.1190.20:FF:000003">
    <property type="entry name" value="Phosphomethylpyrimidine kinase ThiD"/>
    <property type="match status" value="1"/>
</dbReference>
<evidence type="ECO:0000313" key="8">
    <source>
        <dbReference type="EMBL" id="EYF04518.1"/>
    </source>
</evidence>
<evidence type="ECO:0000313" key="9">
    <source>
        <dbReference type="Proteomes" id="UP000019678"/>
    </source>
</evidence>
<dbReference type="GO" id="GO:0005524">
    <property type="term" value="F:ATP binding"/>
    <property type="evidence" value="ECO:0007669"/>
    <property type="project" value="UniProtKB-KW"/>
</dbReference>
<name>A0A017T5H6_9BACT</name>
<dbReference type="Proteomes" id="UP000019678">
    <property type="component" value="Unassembled WGS sequence"/>
</dbReference>
<dbReference type="InterPro" id="IPR013749">
    <property type="entry name" value="PM/HMP-P_kinase-1"/>
</dbReference>
<dbReference type="Gene3D" id="3.40.1190.20">
    <property type="match status" value="1"/>
</dbReference>
<keyword evidence="3" id="KW-0808">Transferase</keyword>
<keyword evidence="6" id="KW-0067">ATP-binding</keyword>
<dbReference type="GO" id="GO:0009229">
    <property type="term" value="P:thiamine diphosphate biosynthetic process"/>
    <property type="evidence" value="ECO:0007669"/>
    <property type="project" value="UniProtKB-UniPathway"/>
</dbReference>
<dbReference type="GO" id="GO:0008902">
    <property type="term" value="F:hydroxymethylpyrimidine kinase activity"/>
    <property type="evidence" value="ECO:0007669"/>
    <property type="project" value="UniProtKB-EC"/>
</dbReference>